<organism evidence="1 2">
    <name type="scientific">Bacteroides uniformis</name>
    <dbReference type="NCBI Taxonomy" id="820"/>
    <lineage>
        <taxon>Bacteria</taxon>
        <taxon>Pseudomonadati</taxon>
        <taxon>Bacteroidota</taxon>
        <taxon>Bacteroidia</taxon>
        <taxon>Bacteroidales</taxon>
        <taxon>Bacteroidaceae</taxon>
        <taxon>Bacteroides</taxon>
    </lineage>
</organism>
<dbReference type="EMBL" id="CZAO01000003">
    <property type="protein sequence ID" value="CUP11328.1"/>
    <property type="molecule type" value="Genomic_DNA"/>
</dbReference>
<gene>
    <name evidence="1" type="ORF">ERS852510_00867</name>
</gene>
<dbReference type="AlphaFoldDB" id="A0A174KNB2"/>
<sequence length="97" mass="11182">MGKTAIQTRSIISPLLRTKISHVICTTFRNRNNMINLPSILTIPISIESPLNSYLTLAFAPKIWIIDIVDFCFFPNFFNFYTLKEIIENTELTKVSK</sequence>
<dbReference type="Proteomes" id="UP000095766">
    <property type="component" value="Unassembled WGS sequence"/>
</dbReference>
<name>A0A174KNB2_BACUN</name>
<evidence type="ECO:0000313" key="1">
    <source>
        <dbReference type="EMBL" id="CUP11328.1"/>
    </source>
</evidence>
<accession>A0A174KNB2</accession>
<evidence type="ECO:0000313" key="2">
    <source>
        <dbReference type="Proteomes" id="UP000095766"/>
    </source>
</evidence>
<protein>
    <submittedName>
        <fullName evidence="1">Uncharacterized protein</fullName>
    </submittedName>
</protein>
<reference evidence="1 2" key="1">
    <citation type="submission" date="2015-09" db="EMBL/GenBank/DDBJ databases">
        <authorList>
            <consortium name="Pathogen Informatics"/>
        </authorList>
    </citation>
    <scope>NUCLEOTIDE SEQUENCE [LARGE SCALE GENOMIC DNA]</scope>
    <source>
        <strain evidence="1 2">2789STDY5834898</strain>
    </source>
</reference>
<proteinExistence type="predicted"/>